<dbReference type="InterPro" id="IPR000711">
    <property type="entry name" value="ATPase_OSCP/dsu"/>
</dbReference>
<comment type="subcellular location">
    <subcellularLocation>
        <location evidence="8">Cell membrane</location>
        <topology evidence="8">Peripheral membrane protein</topology>
    </subcellularLocation>
    <subcellularLocation>
        <location evidence="1">Membrane</location>
    </subcellularLocation>
</comment>
<dbReference type="HAMAP" id="MF_01416">
    <property type="entry name" value="ATP_synth_delta_bact"/>
    <property type="match status" value="1"/>
</dbReference>
<name>A0A2A9D1N2_9MICO</name>
<gene>
    <name evidence="8" type="primary">atpH</name>
    <name evidence="9" type="ORF">ATL40_1888</name>
</gene>
<dbReference type="AlphaFoldDB" id="A0A2A9D1N2"/>
<protein>
    <recommendedName>
        <fullName evidence="8">ATP synthase subunit delta</fullName>
    </recommendedName>
    <alternativeName>
        <fullName evidence="8">ATP synthase F(1) sector subunit delta</fullName>
    </alternativeName>
    <alternativeName>
        <fullName evidence="8">F-type ATPase subunit delta</fullName>
        <shortName evidence="8">F-ATPase subunit delta</shortName>
    </alternativeName>
</protein>
<evidence type="ECO:0000256" key="8">
    <source>
        <dbReference type="HAMAP-Rule" id="MF_01416"/>
    </source>
</evidence>
<evidence type="ECO:0000256" key="1">
    <source>
        <dbReference type="ARBA" id="ARBA00004370"/>
    </source>
</evidence>
<evidence type="ECO:0000256" key="2">
    <source>
        <dbReference type="ARBA" id="ARBA00022448"/>
    </source>
</evidence>
<dbReference type="OrthoDB" id="5242917at2"/>
<dbReference type="PANTHER" id="PTHR11910">
    <property type="entry name" value="ATP SYNTHASE DELTA CHAIN"/>
    <property type="match status" value="1"/>
</dbReference>
<comment type="function">
    <text evidence="8">This protein is part of the stalk that links CF(0) to CF(1). It either transmits conformational changes from CF(0) to CF(1) or is implicated in proton conduction.</text>
</comment>
<dbReference type="Pfam" id="PF00213">
    <property type="entry name" value="OSCP"/>
    <property type="match status" value="1"/>
</dbReference>
<evidence type="ECO:0000256" key="6">
    <source>
        <dbReference type="ARBA" id="ARBA00023196"/>
    </source>
</evidence>
<evidence type="ECO:0000256" key="4">
    <source>
        <dbReference type="ARBA" id="ARBA00023065"/>
    </source>
</evidence>
<dbReference type="GO" id="GO:0005886">
    <property type="term" value="C:plasma membrane"/>
    <property type="evidence" value="ECO:0007669"/>
    <property type="project" value="UniProtKB-SubCell"/>
</dbReference>
<keyword evidence="10" id="KW-1185">Reference proteome</keyword>
<evidence type="ECO:0000256" key="3">
    <source>
        <dbReference type="ARBA" id="ARBA00022781"/>
    </source>
</evidence>
<dbReference type="EMBL" id="PDJD01000001">
    <property type="protein sequence ID" value="PFG20291.1"/>
    <property type="molecule type" value="Genomic_DNA"/>
</dbReference>
<keyword evidence="5 8" id="KW-0472">Membrane</keyword>
<dbReference type="InterPro" id="IPR020781">
    <property type="entry name" value="ATPase_OSCP/d_CS"/>
</dbReference>
<evidence type="ECO:0000256" key="7">
    <source>
        <dbReference type="ARBA" id="ARBA00023310"/>
    </source>
</evidence>
<evidence type="ECO:0000313" key="10">
    <source>
        <dbReference type="Proteomes" id="UP000224915"/>
    </source>
</evidence>
<keyword evidence="7 8" id="KW-0066">ATP synthesis</keyword>
<dbReference type="PROSITE" id="PS00389">
    <property type="entry name" value="ATPASE_DELTA"/>
    <property type="match status" value="1"/>
</dbReference>
<accession>A0A2A9D1N2</accession>
<evidence type="ECO:0000256" key="5">
    <source>
        <dbReference type="ARBA" id="ARBA00023136"/>
    </source>
</evidence>
<comment type="caution">
    <text evidence="9">The sequence shown here is derived from an EMBL/GenBank/DDBJ whole genome shotgun (WGS) entry which is preliminary data.</text>
</comment>
<organism evidence="9 10">
    <name type="scientific">Serinibacter salmoneus</name>
    <dbReference type="NCBI Taxonomy" id="556530"/>
    <lineage>
        <taxon>Bacteria</taxon>
        <taxon>Bacillati</taxon>
        <taxon>Actinomycetota</taxon>
        <taxon>Actinomycetes</taxon>
        <taxon>Micrococcales</taxon>
        <taxon>Beutenbergiaceae</taxon>
        <taxon>Serinibacter</taxon>
    </lineage>
</organism>
<keyword evidence="3 8" id="KW-0375">Hydrogen ion transport</keyword>
<keyword evidence="4 8" id="KW-0406">Ion transport</keyword>
<dbReference type="GO" id="GO:0046933">
    <property type="term" value="F:proton-transporting ATP synthase activity, rotational mechanism"/>
    <property type="evidence" value="ECO:0007669"/>
    <property type="project" value="UniProtKB-UniRule"/>
</dbReference>
<comment type="function">
    <text evidence="8">F(1)F(0) ATP synthase produces ATP from ADP in the presence of a proton or sodium gradient. F-type ATPases consist of two structural domains, F(1) containing the extramembraneous catalytic core and F(0) containing the membrane proton channel, linked together by a central stalk and a peripheral stalk. During catalysis, ATP synthesis in the catalytic domain of F(1) is coupled via a rotary mechanism of the central stalk subunits to proton translocation.</text>
</comment>
<sequence length="271" mass="29198">MRATSEASLAAASERFEPVLTEAGEHARGYGEQLFAVVDALDSSGSLRRALTDPTRTEQDKADLARRLLSPSFSPEVVDLVEGMVRSRWSGDRDLADSLEELGTVAVLASTGSEQALLEVEEQLFRVGRVLTGSRELRVSLGSLDASAERRVALAREVFAAQLAPQAELLLERTVGALRTRSVTARLSHIGDLAATRRRRLVAVVTAATPLTLMQRHRLAAALERMYGAPVQLNVGLDPEVLGGLRIQVGAEVLDATVLSKLSEARRRIAG</sequence>
<dbReference type="RefSeq" id="WP_098469299.1">
    <property type="nucleotide sequence ID" value="NZ_PDJD01000001.1"/>
</dbReference>
<comment type="similarity">
    <text evidence="8">Belongs to the ATPase delta chain family.</text>
</comment>
<keyword evidence="6 8" id="KW-0139">CF(1)</keyword>
<proteinExistence type="inferred from homology"/>
<dbReference type="GO" id="GO:0045259">
    <property type="term" value="C:proton-transporting ATP synthase complex"/>
    <property type="evidence" value="ECO:0007669"/>
    <property type="project" value="UniProtKB-KW"/>
</dbReference>
<reference evidence="9 10" key="1">
    <citation type="submission" date="2017-10" db="EMBL/GenBank/DDBJ databases">
        <title>Sequencing the genomes of 1000 actinobacteria strains.</title>
        <authorList>
            <person name="Klenk H.-P."/>
        </authorList>
    </citation>
    <scope>NUCLEOTIDE SEQUENCE [LARGE SCALE GENOMIC DNA]</scope>
    <source>
        <strain evidence="9 10">DSM 21801</strain>
    </source>
</reference>
<keyword evidence="2 8" id="KW-0813">Transport</keyword>
<dbReference type="PRINTS" id="PR00125">
    <property type="entry name" value="ATPASEDELTA"/>
</dbReference>
<dbReference type="NCBIfam" id="NF009967">
    <property type="entry name" value="PRK13430.1"/>
    <property type="match status" value="1"/>
</dbReference>
<evidence type="ECO:0000313" key="9">
    <source>
        <dbReference type="EMBL" id="PFG20291.1"/>
    </source>
</evidence>
<dbReference type="Proteomes" id="UP000224915">
    <property type="component" value="Unassembled WGS sequence"/>
</dbReference>
<keyword evidence="8" id="KW-1003">Cell membrane</keyword>